<proteinExistence type="predicted"/>
<evidence type="ECO:0000313" key="2">
    <source>
        <dbReference type="Proteomes" id="UP000003759"/>
    </source>
</evidence>
<sequence length="113" mass="13295">MSKEIITELSKKERDIIQKYIKLKKEEKKNEENIDSLKDDVLNILKAHGDKVVYDGYNITKHEALSYQYSEAIHNIETEIKVLKQREVTLQIAKEKQKSEYIKVYELKSNVPA</sequence>
<dbReference type="RefSeq" id="WP_014932620.1">
    <property type="nucleotide sequence ID" value="NC_018604.1"/>
</dbReference>
<dbReference type="PATRIC" id="fig|1161918.5.peg.2607"/>
<dbReference type="KEGG" id="bpw:WESB_0729"/>
<dbReference type="HOGENOM" id="CLU_170893_0_0_12"/>
<reference evidence="1 2" key="1">
    <citation type="journal article" date="2012" name="BMC Genomics">
        <title>Comparative genomics of Brachyspira pilosicoli strains: genome rearrangements, reductions and correlation of genetic compliment with phenotypic diversity.</title>
        <authorList>
            <person name="Mappley L.J."/>
            <person name="Black M.L."/>
            <person name="Abuoun M."/>
            <person name="Darby A.C."/>
            <person name="Woodward M.J."/>
            <person name="Parkhill J."/>
            <person name="Turner A.K."/>
            <person name="Bellgard M.I."/>
            <person name="La T."/>
            <person name="Phillips N.D."/>
            <person name="La Ragione R.M."/>
            <person name="Hampson D.J."/>
        </authorList>
    </citation>
    <scope>NUCLEOTIDE SEQUENCE [LARGE SCALE GENOMIC DNA]</scope>
    <source>
        <strain evidence="1">WesB</strain>
    </source>
</reference>
<dbReference type="OrthoDB" id="308334at2"/>
<evidence type="ECO:0000313" key="1">
    <source>
        <dbReference type="EMBL" id="CCG56199.1"/>
    </source>
</evidence>
<organism evidence="1 2">
    <name type="scientific">Brachyspira pilosicoli WesB</name>
    <dbReference type="NCBI Taxonomy" id="1161918"/>
    <lineage>
        <taxon>Bacteria</taxon>
        <taxon>Pseudomonadati</taxon>
        <taxon>Spirochaetota</taxon>
        <taxon>Spirochaetia</taxon>
        <taxon>Brachyspirales</taxon>
        <taxon>Brachyspiraceae</taxon>
        <taxon>Brachyspira</taxon>
    </lineage>
</organism>
<name>K0JH39_BRAPL</name>
<protein>
    <submittedName>
        <fullName evidence="1">Uncharacterized protein</fullName>
    </submittedName>
</protein>
<dbReference type="Proteomes" id="UP000003759">
    <property type="component" value="Chromosome"/>
</dbReference>
<gene>
    <name evidence="1" type="ORF">WESB_0729</name>
</gene>
<accession>K0JH39</accession>
<dbReference type="EMBL" id="HE793032">
    <property type="protein sequence ID" value="CCG56199.1"/>
    <property type="molecule type" value="Genomic_DNA"/>
</dbReference>
<dbReference type="AlphaFoldDB" id="K0JH39"/>